<organism evidence="2 3">
    <name type="scientific">Streptomyces antnestii</name>
    <dbReference type="NCBI Taxonomy" id="2494256"/>
    <lineage>
        <taxon>Bacteria</taxon>
        <taxon>Bacillati</taxon>
        <taxon>Actinomycetota</taxon>
        <taxon>Actinomycetes</taxon>
        <taxon>Kitasatosporales</taxon>
        <taxon>Streptomycetaceae</taxon>
        <taxon>Streptomyces</taxon>
    </lineage>
</organism>
<protein>
    <submittedName>
        <fullName evidence="2">DUF3995 domain-containing protein</fullName>
    </submittedName>
</protein>
<dbReference type="OrthoDB" id="4255615at2"/>
<accession>A0A3S2VKN8</accession>
<evidence type="ECO:0000256" key="1">
    <source>
        <dbReference type="SAM" id="Phobius"/>
    </source>
</evidence>
<feature type="transmembrane region" description="Helical" evidence="1">
    <location>
        <begin position="66"/>
        <end position="86"/>
    </location>
</feature>
<evidence type="ECO:0000313" key="2">
    <source>
        <dbReference type="EMBL" id="RVU28051.1"/>
    </source>
</evidence>
<feature type="transmembrane region" description="Helical" evidence="1">
    <location>
        <begin position="98"/>
        <end position="115"/>
    </location>
</feature>
<keyword evidence="1" id="KW-0472">Membrane</keyword>
<keyword evidence="3" id="KW-1185">Reference proteome</keyword>
<dbReference type="AlphaFoldDB" id="A0A3S2VKN8"/>
<evidence type="ECO:0000313" key="3">
    <source>
        <dbReference type="Proteomes" id="UP000283128"/>
    </source>
</evidence>
<keyword evidence="1" id="KW-0812">Transmembrane</keyword>
<comment type="caution">
    <text evidence="2">The sequence shown here is derived from an EMBL/GenBank/DDBJ whole genome shotgun (WGS) entry which is preliminary data.</text>
</comment>
<gene>
    <name evidence="2" type="ORF">EOT10_07255</name>
</gene>
<dbReference type="Proteomes" id="UP000283128">
    <property type="component" value="Unassembled WGS sequence"/>
</dbReference>
<name>A0A3S2VKN8_9ACTN</name>
<dbReference type="EMBL" id="RZYA01000002">
    <property type="protein sequence ID" value="RVU28051.1"/>
    <property type="molecule type" value="Genomic_DNA"/>
</dbReference>
<proteinExistence type="predicted"/>
<keyword evidence="1" id="KW-1133">Transmembrane helix</keyword>
<sequence>MIGVQWPRRMKRNLHPGARTEREGPMEWVVGTGMLAGLLLIASGTASMRTGWVPPWARRRVTRPSLYGLGAVLVGVPCVVQGLFYFRILASPSWEVRFVAQNALMFSGLILIGVGQMRRRS</sequence>
<reference evidence="2 3" key="1">
    <citation type="submission" date="2019-01" db="EMBL/GenBank/DDBJ databases">
        <title>Genome sequences of Streptomyces and Rhizobium isolates collected from root and soil.</title>
        <authorList>
            <person name="Chhettri S."/>
            <person name="Sevigny J.L."/>
            <person name="Sen A."/>
            <person name="Ennis N."/>
            <person name="Tisa L."/>
        </authorList>
    </citation>
    <scope>NUCLEOTIDE SEQUENCE [LARGE SCALE GENOMIC DNA]</scope>
    <source>
        <strain evidence="2 3">San01</strain>
    </source>
</reference>